<dbReference type="GO" id="GO:0016491">
    <property type="term" value="F:oxidoreductase activity"/>
    <property type="evidence" value="ECO:0007669"/>
    <property type="project" value="UniProtKB-KW"/>
</dbReference>
<organism evidence="3 4">
    <name type="scientific">Tilletiopsis washingtonensis</name>
    <dbReference type="NCBI Taxonomy" id="58919"/>
    <lineage>
        <taxon>Eukaryota</taxon>
        <taxon>Fungi</taxon>
        <taxon>Dikarya</taxon>
        <taxon>Basidiomycota</taxon>
        <taxon>Ustilaginomycotina</taxon>
        <taxon>Exobasidiomycetes</taxon>
        <taxon>Entylomatales</taxon>
        <taxon>Entylomatales incertae sedis</taxon>
        <taxon>Tilletiopsis</taxon>
    </lineage>
</organism>
<evidence type="ECO:0000313" key="4">
    <source>
        <dbReference type="Proteomes" id="UP000245946"/>
    </source>
</evidence>
<dbReference type="PRINTS" id="PR00081">
    <property type="entry name" value="GDHRDH"/>
</dbReference>
<evidence type="ECO:0000256" key="1">
    <source>
        <dbReference type="ARBA" id="ARBA00006484"/>
    </source>
</evidence>
<accession>A0A316ZIR1</accession>
<keyword evidence="4" id="KW-1185">Reference proteome</keyword>
<evidence type="ECO:0000313" key="3">
    <source>
        <dbReference type="EMBL" id="PWO00915.1"/>
    </source>
</evidence>
<dbReference type="EMBL" id="KZ819284">
    <property type="protein sequence ID" value="PWO00915.1"/>
    <property type="molecule type" value="Genomic_DNA"/>
</dbReference>
<dbReference type="Gene3D" id="3.40.50.720">
    <property type="entry name" value="NAD(P)-binding Rossmann-like Domain"/>
    <property type="match status" value="1"/>
</dbReference>
<gene>
    <name evidence="3" type="ORF">FA09DRAFT_293374</name>
</gene>
<protein>
    <submittedName>
        <fullName evidence="3">NAD(P)-binding protein</fullName>
    </submittedName>
</protein>
<dbReference type="AlphaFoldDB" id="A0A316ZIR1"/>
<proteinExistence type="inferred from homology"/>
<evidence type="ECO:0000256" key="2">
    <source>
        <dbReference type="ARBA" id="ARBA00023002"/>
    </source>
</evidence>
<dbReference type="RefSeq" id="XP_025601193.1">
    <property type="nucleotide sequence ID" value="XM_025740046.1"/>
</dbReference>
<name>A0A316ZIR1_9BASI</name>
<keyword evidence="2" id="KW-0560">Oxidoreductase</keyword>
<sequence length="262" mass="28771">MVQDTLAFKCALITGGGGGLGFAMAEFFLSEGKQVIIAGRTEDKLVAASKKLKDAPYYVLDTGSIADIKPFVEKIVKEHPELDCLVNNAGVQRPLDVNNLDLDAADQELNINVRGPIHLATHLLPHFKAKPYAVVMNVTSVLGFVPYSILNPLYNGTKSLMHSWSYAQRTQLKDTSVRIIEIVPPSVGTDLHRDRVDPDDNKNTPNSLTVEQFMKETIEGFRSNADTISAGSGKQLVAKWKDAFDEQFNKAAGAWKGMPKKE</sequence>
<dbReference type="GeneID" id="37267592"/>
<dbReference type="PANTHER" id="PTHR44196:SF1">
    <property type="entry name" value="DEHYDROGENASE_REDUCTASE SDR FAMILY MEMBER 7B"/>
    <property type="match status" value="1"/>
</dbReference>
<reference evidence="3 4" key="1">
    <citation type="journal article" date="2018" name="Mol. Biol. Evol.">
        <title>Broad Genomic Sampling Reveals a Smut Pathogenic Ancestry of the Fungal Clade Ustilaginomycotina.</title>
        <authorList>
            <person name="Kijpornyongpan T."/>
            <person name="Mondo S.J."/>
            <person name="Barry K."/>
            <person name="Sandor L."/>
            <person name="Lee J."/>
            <person name="Lipzen A."/>
            <person name="Pangilinan J."/>
            <person name="LaButti K."/>
            <person name="Hainaut M."/>
            <person name="Henrissat B."/>
            <person name="Grigoriev I.V."/>
            <person name="Spatafora J.W."/>
            <person name="Aime M.C."/>
        </authorList>
    </citation>
    <scope>NUCLEOTIDE SEQUENCE [LARGE SCALE GENOMIC DNA]</scope>
    <source>
        <strain evidence="3 4">MCA 4186</strain>
    </source>
</reference>
<dbReference type="InterPro" id="IPR002347">
    <property type="entry name" value="SDR_fam"/>
</dbReference>
<dbReference type="PANTHER" id="PTHR44196">
    <property type="entry name" value="DEHYDROGENASE/REDUCTASE SDR FAMILY MEMBER 7B"/>
    <property type="match status" value="1"/>
</dbReference>
<dbReference type="STRING" id="58919.A0A316ZIR1"/>
<dbReference type="SUPFAM" id="SSF51735">
    <property type="entry name" value="NAD(P)-binding Rossmann-fold domains"/>
    <property type="match status" value="1"/>
</dbReference>
<dbReference type="Pfam" id="PF00106">
    <property type="entry name" value="adh_short"/>
    <property type="match status" value="1"/>
</dbReference>
<comment type="similarity">
    <text evidence="1">Belongs to the short-chain dehydrogenases/reductases (SDR) family.</text>
</comment>
<dbReference type="InterPro" id="IPR036291">
    <property type="entry name" value="NAD(P)-bd_dom_sf"/>
</dbReference>
<dbReference type="Proteomes" id="UP000245946">
    <property type="component" value="Unassembled WGS sequence"/>
</dbReference>
<dbReference type="OrthoDB" id="37659at2759"/>
<dbReference type="GO" id="GO:0016020">
    <property type="term" value="C:membrane"/>
    <property type="evidence" value="ECO:0007669"/>
    <property type="project" value="TreeGrafter"/>
</dbReference>